<dbReference type="Proteomes" id="UP001154078">
    <property type="component" value="Chromosome 7"/>
</dbReference>
<evidence type="ECO:0000256" key="1">
    <source>
        <dbReference type="SAM" id="Phobius"/>
    </source>
</evidence>
<feature type="transmembrane region" description="Helical" evidence="1">
    <location>
        <begin position="14"/>
        <end position="35"/>
    </location>
</feature>
<protein>
    <submittedName>
        <fullName evidence="2">Uncharacterized protein</fullName>
    </submittedName>
</protein>
<proteinExistence type="predicted"/>
<keyword evidence="3" id="KW-1185">Reference proteome</keyword>
<sequence length="168" mass="18817">MPEKFLFCFNLKSGAMAMAMINLAFGIAAIVGSSIQLCYNDSGEDKIYLIGAIVMGLYNLMCGAVLIYAIINGKERCVLLYMLFELVNLMVLSIFCGMNMLFKESLLLTILFLICLILWYNLHCMYGFYKELAEYNSVKSGVVEISYNSGQINPLMTMPERAVDNTSV</sequence>
<keyword evidence="1" id="KW-0472">Membrane</keyword>
<gene>
    <name evidence="2" type="ORF">MELIAE_LOCUS10536</name>
</gene>
<keyword evidence="1" id="KW-0812">Transmembrane</keyword>
<name>A0A9P0BDQ5_BRAAE</name>
<feature type="transmembrane region" description="Helical" evidence="1">
    <location>
        <begin position="106"/>
        <end position="129"/>
    </location>
</feature>
<accession>A0A9P0BDQ5</accession>
<evidence type="ECO:0000313" key="3">
    <source>
        <dbReference type="Proteomes" id="UP001154078"/>
    </source>
</evidence>
<feature type="transmembrane region" description="Helical" evidence="1">
    <location>
        <begin position="78"/>
        <end position="100"/>
    </location>
</feature>
<dbReference type="EMBL" id="OV121138">
    <property type="protein sequence ID" value="CAH0560854.1"/>
    <property type="molecule type" value="Genomic_DNA"/>
</dbReference>
<reference evidence="2" key="1">
    <citation type="submission" date="2021-12" db="EMBL/GenBank/DDBJ databases">
        <authorList>
            <person name="King R."/>
        </authorList>
    </citation>
    <scope>NUCLEOTIDE SEQUENCE</scope>
</reference>
<feature type="transmembrane region" description="Helical" evidence="1">
    <location>
        <begin position="47"/>
        <end position="71"/>
    </location>
</feature>
<keyword evidence="1" id="KW-1133">Transmembrane helix</keyword>
<organism evidence="2 3">
    <name type="scientific">Brassicogethes aeneus</name>
    <name type="common">Rape pollen beetle</name>
    <name type="synonym">Meligethes aeneus</name>
    <dbReference type="NCBI Taxonomy" id="1431903"/>
    <lineage>
        <taxon>Eukaryota</taxon>
        <taxon>Metazoa</taxon>
        <taxon>Ecdysozoa</taxon>
        <taxon>Arthropoda</taxon>
        <taxon>Hexapoda</taxon>
        <taxon>Insecta</taxon>
        <taxon>Pterygota</taxon>
        <taxon>Neoptera</taxon>
        <taxon>Endopterygota</taxon>
        <taxon>Coleoptera</taxon>
        <taxon>Polyphaga</taxon>
        <taxon>Cucujiformia</taxon>
        <taxon>Nitidulidae</taxon>
        <taxon>Meligethinae</taxon>
        <taxon>Brassicogethes</taxon>
    </lineage>
</organism>
<dbReference type="AlphaFoldDB" id="A0A9P0BDQ5"/>
<dbReference type="OrthoDB" id="6727744at2759"/>
<evidence type="ECO:0000313" key="2">
    <source>
        <dbReference type="EMBL" id="CAH0560854.1"/>
    </source>
</evidence>